<evidence type="ECO:0000313" key="2">
    <source>
        <dbReference type="EMBL" id="TRM60829.1"/>
    </source>
</evidence>
<evidence type="ECO:0000256" key="1">
    <source>
        <dbReference type="SAM" id="MobiDB-lite"/>
    </source>
</evidence>
<feature type="region of interest" description="Disordered" evidence="1">
    <location>
        <begin position="315"/>
        <end position="368"/>
    </location>
</feature>
<feature type="compositionally biased region" description="Basic and acidic residues" evidence="1">
    <location>
        <begin position="153"/>
        <end position="166"/>
    </location>
</feature>
<name>A0A550C7R6_9AGAR</name>
<feature type="region of interest" description="Disordered" evidence="1">
    <location>
        <begin position="149"/>
        <end position="181"/>
    </location>
</feature>
<dbReference type="EMBL" id="VDMD01000020">
    <property type="protein sequence ID" value="TRM60829.1"/>
    <property type="molecule type" value="Genomic_DNA"/>
</dbReference>
<sequence length="414" mass="43935">MAGLTLSVPRDAWEGLLCEVCRVLALGGRLELVEDRMCFPAREFMEETKRGGVSDEESLDGVGDGGGDGGGGGDDGGDGPQDGARAAEAVEDARAAEALESAYRDMLSAAFGVDADLSVRLEQLMEDIFGHQREMCVLRLAMADGEDMNVGGGRDDKGEKTNRIVEDDGASQKDAISDILDGPPIHGGAKRAYTSLNPTSPRSGLLLFSNASTAAATSSTRPTFLPMRPAEVAAHATRHARGLIAARDRLVEYAVRAAEVANTDEVRQATAEAVWAYERGLAEWERGVRRRGRRKTSRGTAGGVHAVAGVQAAEEVNARTRSPARRTGMNMRRHPSLREPALPDSPILPPPPFNAGGPASPPVSPLCSPSATLNAEASPFGFPEGHEASQSPVQRTFVREFRVYEAIKVKGAVL</sequence>
<reference evidence="2 3" key="1">
    <citation type="journal article" date="2019" name="New Phytol.">
        <title>Comparative genomics reveals unique wood-decay strategies and fruiting body development in the Schizophyllaceae.</title>
        <authorList>
            <person name="Almasi E."/>
            <person name="Sahu N."/>
            <person name="Krizsan K."/>
            <person name="Balint B."/>
            <person name="Kovacs G.M."/>
            <person name="Kiss B."/>
            <person name="Cseklye J."/>
            <person name="Drula E."/>
            <person name="Henrissat B."/>
            <person name="Nagy I."/>
            <person name="Chovatia M."/>
            <person name="Adam C."/>
            <person name="LaButti K."/>
            <person name="Lipzen A."/>
            <person name="Riley R."/>
            <person name="Grigoriev I.V."/>
            <person name="Nagy L.G."/>
        </authorList>
    </citation>
    <scope>NUCLEOTIDE SEQUENCE [LARGE SCALE GENOMIC DNA]</scope>
    <source>
        <strain evidence="2 3">NL-1724</strain>
    </source>
</reference>
<comment type="caution">
    <text evidence="2">The sequence shown here is derived from an EMBL/GenBank/DDBJ whole genome shotgun (WGS) entry which is preliminary data.</text>
</comment>
<dbReference type="OrthoDB" id="2013972at2759"/>
<gene>
    <name evidence="2" type="ORF">BD626DRAFT_122647</name>
</gene>
<keyword evidence="3" id="KW-1185">Reference proteome</keyword>
<organism evidence="2 3">
    <name type="scientific">Schizophyllum amplum</name>
    <dbReference type="NCBI Taxonomy" id="97359"/>
    <lineage>
        <taxon>Eukaryota</taxon>
        <taxon>Fungi</taxon>
        <taxon>Dikarya</taxon>
        <taxon>Basidiomycota</taxon>
        <taxon>Agaricomycotina</taxon>
        <taxon>Agaricomycetes</taxon>
        <taxon>Agaricomycetidae</taxon>
        <taxon>Agaricales</taxon>
        <taxon>Schizophyllaceae</taxon>
        <taxon>Schizophyllum</taxon>
    </lineage>
</organism>
<feature type="region of interest" description="Disordered" evidence="1">
    <location>
        <begin position="47"/>
        <end position="91"/>
    </location>
</feature>
<evidence type="ECO:0008006" key="4">
    <source>
        <dbReference type="Google" id="ProtNLM"/>
    </source>
</evidence>
<proteinExistence type="predicted"/>
<dbReference type="STRING" id="97359.A0A550C7R6"/>
<feature type="compositionally biased region" description="Gly residues" evidence="1">
    <location>
        <begin position="62"/>
        <end position="80"/>
    </location>
</feature>
<dbReference type="Proteomes" id="UP000320762">
    <property type="component" value="Unassembled WGS sequence"/>
</dbReference>
<feature type="compositionally biased region" description="Pro residues" evidence="1">
    <location>
        <begin position="346"/>
        <end position="364"/>
    </location>
</feature>
<protein>
    <recommendedName>
        <fullName evidence="4">Methyltransferase type 11 domain-containing protein</fullName>
    </recommendedName>
</protein>
<dbReference type="AlphaFoldDB" id="A0A550C7R6"/>
<evidence type="ECO:0000313" key="3">
    <source>
        <dbReference type="Proteomes" id="UP000320762"/>
    </source>
</evidence>
<accession>A0A550C7R6</accession>